<keyword evidence="1" id="KW-1133">Transmembrane helix</keyword>
<evidence type="ECO:0000313" key="4">
    <source>
        <dbReference type="Proteomes" id="UP000011958"/>
    </source>
</evidence>
<dbReference type="PANTHER" id="PTHR35523">
    <property type="entry name" value="CELL WALL PROTEIN SED1"/>
    <property type="match status" value="1"/>
</dbReference>
<accession>M7NRI5</accession>
<dbReference type="VEuPathDB" id="FungiDB:PNEG_01911"/>
<keyword evidence="2" id="KW-0732">Signal</keyword>
<dbReference type="PANTHER" id="PTHR35523:SF1">
    <property type="entry name" value="CELL WALL PROTEIN SED1"/>
    <property type="match status" value="1"/>
</dbReference>
<dbReference type="GO" id="GO:0005199">
    <property type="term" value="F:structural constituent of cell wall"/>
    <property type="evidence" value="ECO:0007669"/>
    <property type="project" value="InterPro"/>
</dbReference>
<dbReference type="GeneID" id="19895605"/>
<organism evidence="3 4">
    <name type="scientific">Pneumocystis murina (strain B123)</name>
    <name type="common">Mouse pneumocystis pneumonia agent</name>
    <name type="synonym">Pneumocystis carinii f. sp. muris</name>
    <dbReference type="NCBI Taxonomy" id="1069680"/>
    <lineage>
        <taxon>Eukaryota</taxon>
        <taxon>Fungi</taxon>
        <taxon>Dikarya</taxon>
        <taxon>Ascomycota</taxon>
        <taxon>Taphrinomycotina</taxon>
        <taxon>Pneumocystomycetes</taxon>
        <taxon>Pneumocystaceae</taxon>
        <taxon>Pneumocystis</taxon>
    </lineage>
</organism>
<dbReference type="STRING" id="1069680.M7NRI5"/>
<dbReference type="OrthoDB" id="4094614at2759"/>
<evidence type="ECO:0000256" key="2">
    <source>
        <dbReference type="SAM" id="SignalP"/>
    </source>
</evidence>
<comment type="caution">
    <text evidence="3">The sequence shown here is derived from an EMBL/GenBank/DDBJ whole genome shotgun (WGS) entry which is preliminary data.</text>
</comment>
<dbReference type="Proteomes" id="UP000011958">
    <property type="component" value="Unassembled WGS sequence"/>
</dbReference>
<evidence type="ECO:0000313" key="3">
    <source>
        <dbReference type="EMBL" id="EMR09726.1"/>
    </source>
</evidence>
<feature type="chain" id="PRO_5004082588" evidence="2">
    <location>
        <begin position="19"/>
        <end position="220"/>
    </location>
</feature>
<sequence>MRVVGVLSVLAFFSSVLAESEREPSLLPRWFGWGSGGSDSTPNVDSKELGNKLPDTKNFEDTKGGLKDIKGGVKEKDIKGNLKDKDIKGSVKENGHLESVVIKLKDGTTKTTSGKLLTTTTVVASYTTSISGPTTLNENGVKYMVVGPTVLTITDCPCTRTLTFMTSTVTKCVCTTEVTSFDVLPTDDMPFVNFATKSSIAGFGMAFIAFFLVFLTMTLF</sequence>
<reference evidence="4" key="1">
    <citation type="journal article" date="2016" name="Nat. Commun.">
        <title>Genome analysis of three Pneumocystis species reveals adaptation mechanisms to life exclusively in mammalian hosts.</title>
        <authorList>
            <person name="Ma L."/>
            <person name="Chen Z."/>
            <person name="Huang D.W."/>
            <person name="Kutty G."/>
            <person name="Ishihara M."/>
            <person name="Wang H."/>
            <person name="Abouelleil A."/>
            <person name="Bishop L."/>
            <person name="Davey E."/>
            <person name="Deng R."/>
            <person name="Deng X."/>
            <person name="Fan L."/>
            <person name="Fantoni G."/>
            <person name="Fitzgerald M."/>
            <person name="Gogineni E."/>
            <person name="Goldberg J.M."/>
            <person name="Handley G."/>
            <person name="Hu X."/>
            <person name="Huber C."/>
            <person name="Jiao X."/>
            <person name="Jones K."/>
            <person name="Levin J.Z."/>
            <person name="Liu Y."/>
            <person name="Macdonald P."/>
            <person name="Melnikov A."/>
            <person name="Raley C."/>
            <person name="Sassi M."/>
            <person name="Sherman B.T."/>
            <person name="Song X."/>
            <person name="Sykes S."/>
            <person name="Tran B."/>
            <person name="Walsh L."/>
            <person name="Xia Y."/>
            <person name="Yang J."/>
            <person name="Young S."/>
            <person name="Zeng Q."/>
            <person name="Zheng X."/>
            <person name="Stephens R."/>
            <person name="Nusbaum C."/>
            <person name="Birren B.W."/>
            <person name="Azadi P."/>
            <person name="Lempicki R.A."/>
            <person name="Cuomo C.A."/>
            <person name="Kovacs J.A."/>
        </authorList>
    </citation>
    <scope>NUCLEOTIDE SEQUENCE [LARGE SCALE GENOMIC DNA]</scope>
    <source>
        <strain evidence="4">B123</strain>
    </source>
</reference>
<keyword evidence="1" id="KW-0472">Membrane</keyword>
<feature type="signal peptide" evidence="2">
    <location>
        <begin position="1"/>
        <end position="18"/>
    </location>
</feature>
<evidence type="ECO:0000256" key="1">
    <source>
        <dbReference type="SAM" id="Phobius"/>
    </source>
</evidence>
<keyword evidence="4" id="KW-1185">Reference proteome</keyword>
<protein>
    <submittedName>
        <fullName evidence="3">Uncharacterized protein</fullName>
    </submittedName>
</protein>
<keyword evidence="1" id="KW-0812">Transmembrane</keyword>
<dbReference type="HOGENOM" id="CLU_1256501_0_0_1"/>
<dbReference type="RefSeq" id="XP_007873887.1">
    <property type="nucleotide sequence ID" value="XM_007875696.1"/>
</dbReference>
<dbReference type="InterPro" id="IPR038843">
    <property type="entry name" value="Sed1/Spi1"/>
</dbReference>
<dbReference type="GO" id="GO:0031505">
    <property type="term" value="P:fungal-type cell wall organization"/>
    <property type="evidence" value="ECO:0007669"/>
    <property type="project" value="InterPro"/>
</dbReference>
<feature type="transmembrane region" description="Helical" evidence="1">
    <location>
        <begin position="200"/>
        <end position="219"/>
    </location>
</feature>
<gene>
    <name evidence="3" type="ORF">PNEG_01911</name>
</gene>
<dbReference type="AlphaFoldDB" id="M7NRI5"/>
<name>M7NRI5_PNEMU</name>
<proteinExistence type="predicted"/>
<dbReference type="GO" id="GO:0009277">
    <property type="term" value="C:fungal-type cell wall"/>
    <property type="evidence" value="ECO:0007669"/>
    <property type="project" value="TreeGrafter"/>
</dbReference>
<dbReference type="EMBL" id="AFWA02000009">
    <property type="protein sequence ID" value="EMR09726.1"/>
    <property type="molecule type" value="Genomic_DNA"/>
</dbReference>